<feature type="domain" description="LysM" evidence="2">
    <location>
        <begin position="361"/>
        <end position="404"/>
    </location>
</feature>
<gene>
    <name evidence="3" type="ORF">SAMN05421736_105220</name>
</gene>
<dbReference type="InterPro" id="IPR014256">
    <property type="entry name" value="Spore_VI_D"/>
</dbReference>
<evidence type="ECO:0000313" key="3">
    <source>
        <dbReference type="EMBL" id="SDZ04855.1"/>
    </source>
</evidence>
<dbReference type="InterPro" id="IPR036779">
    <property type="entry name" value="LysM_dom_sf"/>
</dbReference>
<dbReference type="OrthoDB" id="2966368at2"/>
<feature type="compositionally biased region" description="Basic and acidic residues" evidence="1">
    <location>
        <begin position="192"/>
        <end position="203"/>
    </location>
</feature>
<keyword evidence="4" id="KW-1185">Reference proteome</keyword>
<evidence type="ECO:0000313" key="4">
    <source>
        <dbReference type="Proteomes" id="UP000198935"/>
    </source>
</evidence>
<dbReference type="SMART" id="SM00257">
    <property type="entry name" value="LysM"/>
    <property type="match status" value="1"/>
</dbReference>
<proteinExistence type="predicted"/>
<name>A0A1H3PVI7_9BACI</name>
<dbReference type="AlphaFoldDB" id="A0A1H3PVI7"/>
<dbReference type="PROSITE" id="PS51782">
    <property type="entry name" value="LYSM"/>
    <property type="match status" value="1"/>
</dbReference>
<dbReference type="Pfam" id="PF20918">
    <property type="entry name" value="SPOCS_spoVID-N"/>
    <property type="match status" value="1"/>
</dbReference>
<accession>A0A1H3PVI7</accession>
<dbReference type="InterPro" id="IPR018392">
    <property type="entry name" value="LysM"/>
</dbReference>
<sequence length="414" mass="46203">MKHTSVTYGALKEIVDKDTRCSERDQNNLARGQSFKIKGEFTLTHEPASSLSFSIKEQVWLNRGSEIDEILSIALEPDISIREADDQVFVRGSLQLFGEYRPKVNDDLSIEQASTLTKEVSFRSVEEVSMTDDGLGIIRHSFPLDVTIPKEKIHRLDDLYVTVDAFDYELPGDGCIELEANVSVTGIKSERSDFNEVEPKEGNEGIADGAEDEERTEAFASDGELEQEPVHLKQADQEAEEEDSFHLEAVRQAADESEEAAEQQDRDAPFFDGDHAVVEPSEEEMREKDSSDKAAVEPTVTFSALQNTPESAPAQKTAEKHGGKESGRTNVHDAGTEKKEENALYLTKMLTKGEEEFSKLRICIVQEGESLESIAARYDIQVSQLLRMNRLNDERVAGGQILYIPVRQLPSSKT</sequence>
<dbReference type="Proteomes" id="UP000198935">
    <property type="component" value="Unassembled WGS sequence"/>
</dbReference>
<dbReference type="Pfam" id="PF01476">
    <property type="entry name" value="LysM"/>
    <property type="match status" value="1"/>
</dbReference>
<dbReference type="Gene3D" id="3.10.350.10">
    <property type="entry name" value="LysM domain"/>
    <property type="match status" value="1"/>
</dbReference>
<dbReference type="NCBIfam" id="TIGR02907">
    <property type="entry name" value="spore_VI_D"/>
    <property type="match status" value="1"/>
</dbReference>
<evidence type="ECO:0000256" key="1">
    <source>
        <dbReference type="SAM" id="MobiDB-lite"/>
    </source>
</evidence>
<dbReference type="EMBL" id="FNPI01000005">
    <property type="protein sequence ID" value="SDZ04855.1"/>
    <property type="molecule type" value="Genomic_DNA"/>
</dbReference>
<reference evidence="4" key="1">
    <citation type="submission" date="2016-10" db="EMBL/GenBank/DDBJ databases">
        <authorList>
            <person name="Varghese N."/>
            <person name="Submissions S."/>
        </authorList>
    </citation>
    <scope>NUCLEOTIDE SEQUENCE [LARGE SCALE GENOMIC DNA]</scope>
    <source>
        <strain evidence="4">SP</strain>
    </source>
</reference>
<dbReference type="SUPFAM" id="SSF54106">
    <property type="entry name" value="LysM domain"/>
    <property type="match status" value="1"/>
</dbReference>
<dbReference type="InterPro" id="IPR048862">
    <property type="entry name" value="SPOCS_spoVID_N"/>
</dbReference>
<feature type="region of interest" description="Disordered" evidence="1">
    <location>
        <begin position="192"/>
        <end position="273"/>
    </location>
</feature>
<organism evidence="3 4">
    <name type="scientific">Evansella caseinilytica</name>
    <dbReference type="NCBI Taxonomy" id="1503961"/>
    <lineage>
        <taxon>Bacteria</taxon>
        <taxon>Bacillati</taxon>
        <taxon>Bacillota</taxon>
        <taxon>Bacilli</taxon>
        <taxon>Bacillales</taxon>
        <taxon>Bacillaceae</taxon>
        <taxon>Evansella</taxon>
    </lineage>
</organism>
<feature type="region of interest" description="Disordered" evidence="1">
    <location>
        <begin position="302"/>
        <end position="336"/>
    </location>
</feature>
<feature type="compositionally biased region" description="Basic and acidic residues" evidence="1">
    <location>
        <begin position="317"/>
        <end position="336"/>
    </location>
</feature>
<dbReference type="STRING" id="1503961.SAMN05421736_105220"/>
<protein>
    <submittedName>
        <fullName evidence="3">Stage VI sporulation protein D</fullName>
    </submittedName>
</protein>
<evidence type="ECO:0000259" key="2">
    <source>
        <dbReference type="PROSITE" id="PS51782"/>
    </source>
</evidence>
<feature type="compositionally biased region" description="Basic and acidic residues" evidence="1">
    <location>
        <begin position="263"/>
        <end position="273"/>
    </location>
</feature>